<dbReference type="Proteomes" id="UP001595632">
    <property type="component" value="Unassembled WGS sequence"/>
</dbReference>
<dbReference type="RefSeq" id="WP_275633116.1">
    <property type="nucleotide sequence ID" value="NZ_JARGYD010000004.1"/>
</dbReference>
<keyword evidence="2" id="KW-1185">Reference proteome</keyword>
<dbReference type="EMBL" id="JBHRTB010000010">
    <property type="protein sequence ID" value="MFC3143139.1"/>
    <property type="molecule type" value="Genomic_DNA"/>
</dbReference>
<organism evidence="1 2">
    <name type="scientific">Psychromarinibacter halotolerans</name>
    <dbReference type="NCBI Taxonomy" id="1775175"/>
    <lineage>
        <taxon>Bacteria</taxon>
        <taxon>Pseudomonadati</taxon>
        <taxon>Pseudomonadota</taxon>
        <taxon>Alphaproteobacteria</taxon>
        <taxon>Rhodobacterales</taxon>
        <taxon>Paracoccaceae</taxon>
        <taxon>Psychromarinibacter</taxon>
    </lineage>
</organism>
<reference evidence="2" key="1">
    <citation type="journal article" date="2019" name="Int. J. Syst. Evol. Microbiol.">
        <title>The Global Catalogue of Microorganisms (GCM) 10K type strain sequencing project: providing services to taxonomists for standard genome sequencing and annotation.</title>
        <authorList>
            <consortium name="The Broad Institute Genomics Platform"/>
            <consortium name="The Broad Institute Genome Sequencing Center for Infectious Disease"/>
            <person name="Wu L."/>
            <person name="Ma J."/>
        </authorList>
    </citation>
    <scope>NUCLEOTIDE SEQUENCE [LARGE SCALE GENOMIC DNA]</scope>
    <source>
        <strain evidence="2">KCTC 52366</strain>
    </source>
</reference>
<name>A0ABV7GSI7_9RHOB</name>
<protein>
    <submittedName>
        <fullName evidence="1">DUF2924 domain-containing protein</fullName>
    </submittedName>
</protein>
<sequence>MGKPDPERQRAVRGWKEAFGYPPPAYLSVDFMHRAMAHEEQCRRHGRLPNKLRRELRSIAAGQSVSRAVGRQVRTGAHLVREWNGRTYQVEVVEDGYRLDGKTWPSLSAVARHITGTAWSGPRFFGLKGRGGAKQ</sequence>
<accession>A0ABV7GSI7</accession>
<evidence type="ECO:0000313" key="1">
    <source>
        <dbReference type="EMBL" id="MFC3143139.1"/>
    </source>
</evidence>
<evidence type="ECO:0000313" key="2">
    <source>
        <dbReference type="Proteomes" id="UP001595632"/>
    </source>
</evidence>
<dbReference type="InterPro" id="IPR021322">
    <property type="entry name" value="DUF2924"/>
</dbReference>
<gene>
    <name evidence="1" type="ORF">ACFOGP_10485</name>
</gene>
<proteinExistence type="predicted"/>
<dbReference type="Pfam" id="PF11149">
    <property type="entry name" value="DUF2924"/>
    <property type="match status" value="1"/>
</dbReference>
<comment type="caution">
    <text evidence="1">The sequence shown here is derived from an EMBL/GenBank/DDBJ whole genome shotgun (WGS) entry which is preliminary data.</text>
</comment>